<accession>A0A6V7QTX3</accession>
<evidence type="ECO:0008006" key="4">
    <source>
        <dbReference type="Google" id="ProtNLM"/>
    </source>
</evidence>
<proteinExistence type="predicted"/>
<dbReference type="AlphaFoldDB" id="A0A6V7QTX3"/>
<evidence type="ECO:0000256" key="1">
    <source>
        <dbReference type="SAM" id="MobiDB-lite"/>
    </source>
</evidence>
<evidence type="ECO:0000256" key="2">
    <source>
        <dbReference type="SAM" id="SignalP"/>
    </source>
</evidence>
<name>A0A6V7QTX3_ANACO</name>
<dbReference type="EMBL" id="CAJEUB010000021">
    <property type="protein sequence ID" value="CAD1846692.1"/>
    <property type="molecule type" value="Genomic_DNA"/>
</dbReference>
<feature type="region of interest" description="Disordered" evidence="1">
    <location>
        <begin position="103"/>
        <end position="123"/>
    </location>
</feature>
<keyword evidence="2" id="KW-0732">Signal</keyword>
<feature type="chain" id="PRO_5028068354" description="GPI-anchored protein" evidence="2">
    <location>
        <begin position="27"/>
        <end position="152"/>
    </location>
</feature>
<sequence>MIHLSMKLKAMWGLLLMLCLLRVALCDDTSIENRCGNEITKLTNCLDFATGKTSEPQDRAAVRFPADACAPGDCKIANSSITECPKLLNISPSSPDYSIFTNTTQGASTTSGSTTTTTTTSSSPMSNGVLHRICVHATVSISLISSIFFSIF</sequence>
<gene>
    <name evidence="3" type="ORF">CB5_LOCUS29903</name>
</gene>
<evidence type="ECO:0000313" key="3">
    <source>
        <dbReference type="EMBL" id="CAD1846692.1"/>
    </source>
</evidence>
<reference evidence="3" key="1">
    <citation type="submission" date="2020-07" db="EMBL/GenBank/DDBJ databases">
        <authorList>
            <person name="Lin J."/>
        </authorList>
    </citation>
    <scope>NUCLEOTIDE SEQUENCE</scope>
</reference>
<feature type="signal peptide" evidence="2">
    <location>
        <begin position="1"/>
        <end position="26"/>
    </location>
</feature>
<protein>
    <recommendedName>
        <fullName evidence="4">GPI-anchored protein</fullName>
    </recommendedName>
</protein>
<organism evidence="3">
    <name type="scientific">Ananas comosus var. bracteatus</name>
    <name type="common">red pineapple</name>
    <dbReference type="NCBI Taxonomy" id="296719"/>
    <lineage>
        <taxon>Eukaryota</taxon>
        <taxon>Viridiplantae</taxon>
        <taxon>Streptophyta</taxon>
        <taxon>Embryophyta</taxon>
        <taxon>Tracheophyta</taxon>
        <taxon>Spermatophyta</taxon>
        <taxon>Magnoliopsida</taxon>
        <taxon>Liliopsida</taxon>
        <taxon>Poales</taxon>
        <taxon>Bromeliaceae</taxon>
        <taxon>Bromelioideae</taxon>
        <taxon>Ananas</taxon>
    </lineage>
</organism>